<organism evidence="2 3">
    <name type="scientific">Allopseudospirillum japonicum</name>
    <dbReference type="NCBI Taxonomy" id="64971"/>
    <lineage>
        <taxon>Bacteria</taxon>
        <taxon>Pseudomonadati</taxon>
        <taxon>Pseudomonadota</taxon>
        <taxon>Gammaproteobacteria</taxon>
        <taxon>Oceanospirillales</taxon>
        <taxon>Oceanospirillaceae</taxon>
        <taxon>Allopseudospirillum</taxon>
    </lineage>
</organism>
<dbReference type="EMBL" id="FNYH01000010">
    <property type="protein sequence ID" value="SEI79447.1"/>
    <property type="molecule type" value="Genomic_DNA"/>
</dbReference>
<name>A0A1H6TQF7_9GAMM</name>
<evidence type="ECO:0000313" key="2">
    <source>
        <dbReference type="EMBL" id="SEI79447.1"/>
    </source>
</evidence>
<dbReference type="OrthoDB" id="9811016at2"/>
<evidence type="ECO:0000256" key="1">
    <source>
        <dbReference type="ARBA" id="ARBA00044777"/>
    </source>
</evidence>
<evidence type="ECO:0000313" key="3">
    <source>
        <dbReference type="Proteomes" id="UP000242999"/>
    </source>
</evidence>
<accession>A0A1H6TQF7</accession>
<dbReference type="InterPro" id="IPR003768">
    <property type="entry name" value="ScpA"/>
</dbReference>
<proteinExistence type="predicted"/>
<gene>
    <name evidence="2" type="ORF">SAMN05421831_11094</name>
</gene>
<dbReference type="PANTHER" id="PTHR33969:SF2">
    <property type="entry name" value="SEGREGATION AND CONDENSATION PROTEIN A"/>
    <property type="match status" value="1"/>
</dbReference>
<dbReference type="Proteomes" id="UP000242999">
    <property type="component" value="Unassembled WGS sequence"/>
</dbReference>
<sequence>MSESPHLPTDWIARVGAQKLTAIPEDLYIPPEALRVFLEAFEGPLDLLLYLIRRHNLDILQVNVALVTRQYMEYVDLMRELRLELAAEYLLMAALLTEIKSHSLLPRLPSTEDALQEEENDPSADLIRRLQAYQQVKQAAETLDALPRVQRDTFNAQAAWPEIPTQLPPPQVDLPDILLAFAQVLKRLDLHAHHHVQMDTLSTYQRIQQLVAYLQHTPEFYLSAYVIKQEGRMGIVVTFLALLELCKNAHLLLEVVDTPHPDLLIRAI</sequence>
<protein>
    <recommendedName>
        <fullName evidence="1">Segregation and condensation protein A</fullName>
    </recommendedName>
</protein>
<dbReference type="PANTHER" id="PTHR33969">
    <property type="entry name" value="SEGREGATION AND CONDENSATION PROTEIN A"/>
    <property type="match status" value="1"/>
</dbReference>
<dbReference type="Gene3D" id="6.10.250.2410">
    <property type="match status" value="1"/>
</dbReference>
<reference evidence="3" key="1">
    <citation type="submission" date="2016-10" db="EMBL/GenBank/DDBJ databases">
        <authorList>
            <person name="Varghese N."/>
            <person name="Submissions S."/>
        </authorList>
    </citation>
    <scope>NUCLEOTIDE SEQUENCE [LARGE SCALE GENOMIC DNA]</scope>
    <source>
        <strain evidence="3">DSM 7165</strain>
    </source>
</reference>
<dbReference type="Pfam" id="PF02616">
    <property type="entry name" value="SMC_ScpA"/>
    <property type="match status" value="1"/>
</dbReference>
<dbReference type="AlphaFoldDB" id="A0A1H6TQF7"/>
<dbReference type="RefSeq" id="WP_093311178.1">
    <property type="nucleotide sequence ID" value="NZ_FNYH01000010.1"/>
</dbReference>
<dbReference type="STRING" id="64971.SAMN05421831_11094"/>
<keyword evidence="3" id="KW-1185">Reference proteome</keyword>